<protein>
    <submittedName>
        <fullName evidence="1">Uncharacterized protein</fullName>
    </submittedName>
</protein>
<keyword evidence="2" id="KW-1185">Reference proteome</keyword>
<evidence type="ECO:0000313" key="2">
    <source>
        <dbReference type="Proteomes" id="UP001341135"/>
    </source>
</evidence>
<name>A0ABM8IU10_9CREN</name>
<dbReference type="EMBL" id="AP028907">
    <property type="protein sequence ID" value="BES81009.1"/>
    <property type="molecule type" value="Genomic_DNA"/>
</dbReference>
<proteinExistence type="predicted"/>
<accession>A0ABM8IU10</accession>
<evidence type="ECO:0000313" key="1">
    <source>
        <dbReference type="EMBL" id="BES81009.1"/>
    </source>
</evidence>
<sequence length="61" mass="6828">MIIQLKEKFVASETRNIEIVFTVTAGIIPIGSEDVAYADYEIAGFTVKLDSKKDEEKIMAF</sequence>
<organism evidence="1 2">
    <name type="scientific">Pyrodictium abyssi</name>
    <dbReference type="NCBI Taxonomy" id="54256"/>
    <lineage>
        <taxon>Archaea</taxon>
        <taxon>Thermoproteota</taxon>
        <taxon>Thermoprotei</taxon>
        <taxon>Desulfurococcales</taxon>
        <taxon>Pyrodictiaceae</taxon>
        <taxon>Pyrodictium</taxon>
    </lineage>
</organism>
<dbReference type="Proteomes" id="UP001341135">
    <property type="component" value="Chromosome"/>
</dbReference>
<reference evidence="1 2" key="1">
    <citation type="submission" date="2023-09" db="EMBL/GenBank/DDBJ databases">
        <title>Pyrofollis japonicus gen. nov. sp. nov., a novel member of the family Pyrodictiaceae isolated from the Iheya North hydrothermal field.</title>
        <authorList>
            <person name="Miyazaki U."/>
            <person name="Sanari M."/>
            <person name="Tame A."/>
            <person name="Kitajima M."/>
            <person name="Okamoto A."/>
            <person name="Sawayama S."/>
            <person name="Miyazaki J."/>
            <person name="Takai K."/>
            <person name="Nakagawa S."/>
        </authorList>
    </citation>
    <scope>NUCLEOTIDE SEQUENCE [LARGE SCALE GENOMIC DNA]</scope>
    <source>
        <strain evidence="1 2">AV2</strain>
    </source>
</reference>
<gene>
    <name evidence="1" type="ORF">PABY_05760</name>
</gene>